<organism evidence="3 4">
    <name type="scientific">Paramecium primaurelia</name>
    <dbReference type="NCBI Taxonomy" id="5886"/>
    <lineage>
        <taxon>Eukaryota</taxon>
        <taxon>Sar</taxon>
        <taxon>Alveolata</taxon>
        <taxon>Ciliophora</taxon>
        <taxon>Intramacronucleata</taxon>
        <taxon>Oligohymenophorea</taxon>
        <taxon>Peniculida</taxon>
        <taxon>Parameciidae</taxon>
        <taxon>Paramecium</taxon>
    </lineage>
</organism>
<dbReference type="PANTHER" id="PTHR11259">
    <property type="entry name" value="RAS-RELATED GTP BINDING RAG/GTR YEAST"/>
    <property type="match status" value="1"/>
</dbReference>
<evidence type="ECO:0000256" key="1">
    <source>
        <dbReference type="ARBA" id="ARBA00022741"/>
    </source>
</evidence>
<dbReference type="OMA" id="NCRTFQE"/>
<dbReference type="GO" id="GO:0003924">
    <property type="term" value="F:GTPase activity"/>
    <property type="evidence" value="ECO:0007669"/>
    <property type="project" value="TreeGrafter"/>
</dbReference>
<dbReference type="GO" id="GO:0005634">
    <property type="term" value="C:nucleus"/>
    <property type="evidence" value="ECO:0007669"/>
    <property type="project" value="TreeGrafter"/>
</dbReference>
<evidence type="ECO:0000256" key="2">
    <source>
        <dbReference type="ARBA" id="ARBA00023134"/>
    </source>
</evidence>
<sequence length="305" mass="35381">MNNDICMFGLTKSGKTSMIRVIFQKLEIFRTFQLDPTNRMESVTVNLGSHIHFKIYEFSGHYDLNDSQPPEIAAMETCSLMIYVIDSQAEPFNEAVQYLRQAIQTVKQRSPHCECHCFIHKVDPDIEDNKKNELLQQIQKDISDELSKNSMNYIKVDFHVTSIFDHSYLEHFSKVIQRILPYSQSIQTLLDSFNLSCKIEKSFLFEIYSKLYLASDSQHFHSTNFQLCSEMIDVFIDVTCIYGKLDDAGQSQIKLSDGSILIYQTVNEGISLISIMKSENLERPFLLEYNINQFRQGLAQIFKIK</sequence>
<dbReference type="GO" id="GO:0009267">
    <property type="term" value="P:cellular response to starvation"/>
    <property type="evidence" value="ECO:0007669"/>
    <property type="project" value="TreeGrafter"/>
</dbReference>
<dbReference type="GO" id="GO:0005525">
    <property type="term" value="F:GTP binding"/>
    <property type="evidence" value="ECO:0007669"/>
    <property type="project" value="UniProtKB-KW"/>
</dbReference>
<comment type="caution">
    <text evidence="3">The sequence shown here is derived from an EMBL/GenBank/DDBJ whole genome shotgun (WGS) entry which is preliminary data.</text>
</comment>
<keyword evidence="1" id="KW-0547">Nucleotide-binding</keyword>
<dbReference type="PANTHER" id="PTHR11259:SF2">
    <property type="entry name" value="GH16429P"/>
    <property type="match status" value="1"/>
</dbReference>
<dbReference type="GO" id="GO:1990131">
    <property type="term" value="C:Gtr1-Gtr2 GTPase complex"/>
    <property type="evidence" value="ECO:0007669"/>
    <property type="project" value="TreeGrafter"/>
</dbReference>
<evidence type="ECO:0000313" key="4">
    <source>
        <dbReference type="Proteomes" id="UP000688137"/>
    </source>
</evidence>
<accession>A0A8S1L3U0</accession>
<dbReference type="Pfam" id="PF04670">
    <property type="entry name" value="Gtr1_RagA"/>
    <property type="match status" value="1"/>
</dbReference>
<dbReference type="InterPro" id="IPR006762">
    <property type="entry name" value="Gtr1_RagA"/>
</dbReference>
<evidence type="ECO:0000313" key="3">
    <source>
        <dbReference type="EMBL" id="CAD8060263.1"/>
    </source>
</evidence>
<gene>
    <name evidence="3" type="ORF">PPRIM_AZ9-3.1.T0300047</name>
</gene>
<evidence type="ECO:0008006" key="5">
    <source>
        <dbReference type="Google" id="ProtNLM"/>
    </source>
</evidence>
<dbReference type="AlphaFoldDB" id="A0A8S1L3U0"/>
<keyword evidence="2" id="KW-0342">GTP-binding</keyword>
<dbReference type="EMBL" id="CAJJDM010000029">
    <property type="protein sequence ID" value="CAD8060263.1"/>
    <property type="molecule type" value="Genomic_DNA"/>
</dbReference>
<proteinExistence type="predicted"/>
<dbReference type="GO" id="GO:0010507">
    <property type="term" value="P:negative regulation of autophagy"/>
    <property type="evidence" value="ECO:0007669"/>
    <property type="project" value="TreeGrafter"/>
</dbReference>
<reference evidence="3" key="1">
    <citation type="submission" date="2021-01" db="EMBL/GenBank/DDBJ databases">
        <authorList>
            <consortium name="Genoscope - CEA"/>
            <person name="William W."/>
        </authorList>
    </citation>
    <scope>NUCLEOTIDE SEQUENCE</scope>
</reference>
<protein>
    <recommendedName>
        <fullName evidence="5">GTP-binding protein</fullName>
    </recommendedName>
</protein>
<keyword evidence="4" id="KW-1185">Reference proteome</keyword>
<dbReference type="GO" id="GO:0005764">
    <property type="term" value="C:lysosome"/>
    <property type="evidence" value="ECO:0007669"/>
    <property type="project" value="TreeGrafter"/>
</dbReference>
<name>A0A8S1L3U0_PARPR</name>
<dbReference type="GO" id="GO:1904263">
    <property type="term" value="P:positive regulation of TORC1 signaling"/>
    <property type="evidence" value="ECO:0007669"/>
    <property type="project" value="TreeGrafter"/>
</dbReference>
<dbReference type="Proteomes" id="UP000688137">
    <property type="component" value="Unassembled WGS sequence"/>
</dbReference>